<accession>A0A4Q7NL02</accession>
<keyword evidence="2" id="KW-0223">Dioxygenase</keyword>
<evidence type="ECO:0000313" key="3">
    <source>
        <dbReference type="Proteomes" id="UP000292445"/>
    </source>
</evidence>
<keyword evidence="3" id="KW-1185">Reference proteome</keyword>
<dbReference type="Pfam" id="PF00903">
    <property type="entry name" value="Glyoxalase"/>
    <property type="match status" value="1"/>
</dbReference>
<dbReference type="Proteomes" id="UP000292445">
    <property type="component" value="Unassembled WGS sequence"/>
</dbReference>
<dbReference type="AlphaFoldDB" id="A0A4Q7NL02"/>
<evidence type="ECO:0000313" key="2">
    <source>
        <dbReference type="EMBL" id="RZS85791.1"/>
    </source>
</evidence>
<evidence type="ECO:0000259" key="1">
    <source>
        <dbReference type="PROSITE" id="PS51819"/>
    </source>
</evidence>
<dbReference type="PROSITE" id="PS51819">
    <property type="entry name" value="VOC"/>
    <property type="match status" value="1"/>
</dbReference>
<feature type="domain" description="VOC" evidence="1">
    <location>
        <begin position="1"/>
        <end position="129"/>
    </location>
</feature>
<sequence length="132" mass="13886">MLHHVSFGVADLRRAAGFYDAVLGALGYARVWTDFDGEPDTQAIGYGIPGGGDKLALKQCTKGVAVPGPGFHLAFSAPSRDAVDRFHEAALRHGGLDNGAAGLRPRYGPTYYAAFVVDPEGNRIEAVINTAA</sequence>
<keyword evidence="2" id="KW-0560">Oxidoreductase</keyword>
<dbReference type="Gene3D" id="3.10.180.10">
    <property type="entry name" value="2,3-Dihydroxybiphenyl 1,2-Dioxygenase, domain 1"/>
    <property type="match status" value="1"/>
</dbReference>
<dbReference type="PANTHER" id="PTHR35006">
    <property type="entry name" value="GLYOXALASE FAMILY PROTEIN (AFU_ORTHOLOGUE AFUA_5G14830)"/>
    <property type="match status" value="1"/>
</dbReference>
<dbReference type="InterPro" id="IPR037523">
    <property type="entry name" value="VOC_core"/>
</dbReference>
<dbReference type="EMBL" id="SGXC01000001">
    <property type="protein sequence ID" value="RZS85791.1"/>
    <property type="molecule type" value="Genomic_DNA"/>
</dbReference>
<dbReference type="PANTHER" id="PTHR35006:SF4">
    <property type="entry name" value="BLR7706 PROTEIN"/>
    <property type="match status" value="1"/>
</dbReference>
<dbReference type="CDD" id="cd07262">
    <property type="entry name" value="VOC_like"/>
    <property type="match status" value="1"/>
</dbReference>
<name>A0A4Q7NL02_9BURK</name>
<reference evidence="2 3" key="1">
    <citation type="submission" date="2019-02" db="EMBL/GenBank/DDBJ databases">
        <title>Genomic Encyclopedia of Type Strains, Phase IV (KMG-IV): sequencing the most valuable type-strain genomes for metagenomic binning, comparative biology and taxonomic classification.</title>
        <authorList>
            <person name="Goeker M."/>
        </authorList>
    </citation>
    <scope>NUCLEOTIDE SEQUENCE [LARGE SCALE GENOMIC DNA]</scope>
    <source>
        <strain evidence="2 3">K24</strain>
    </source>
</reference>
<dbReference type="InterPro" id="IPR004360">
    <property type="entry name" value="Glyas_Fos-R_dOase_dom"/>
</dbReference>
<comment type="caution">
    <text evidence="2">The sequence shown here is derived from an EMBL/GenBank/DDBJ whole genome shotgun (WGS) entry which is preliminary data.</text>
</comment>
<dbReference type="InterPro" id="IPR029068">
    <property type="entry name" value="Glyas_Bleomycin-R_OHBP_Dase"/>
</dbReference>
<gene>
    <name evidence="2" type="ORF">EV675_1821</name>
</gene>
<dbReference type="OrthoDB" id="9800438at2"/>
<dbReference type="RefSeq" id="WP_130356945.1">
    <property type="nucleotide sequence ID" value="NZ_SGXC01000001.1"/>
</dbReference>
<proteinExistence type="predicted"/>
<dbReference type="SUPFAM" id="SSF54593">
    <property type="entry name" value="Glyoxalase/Bleomycin resistance protein/Dihydroxybiphenyl dioxygenase"/>
    <property type="match status" value="1"/>
</dbReference>
<dbReference type="GO" id="GO:0016829">
    <property type="term" value="F:lyase activity"/>
    <property type="evidence" value="ECO:0007669"/>
    <property type="project" value="UniProtKB-KW"/>
</dbReference>
<organism evidence="2 3">
    <name type="scientific">Pigmentiphaga kullae</name>
    <dbReference type="NCBI Taxonomy" id="151784"/>
    <lineage>
        <taxon>Bacteria</taxon>
        <taxon>Pseudomonadati</taxon>
        <taxon>Pseudomonadota</taxon>
        <taxon>Betaproteobacteria</taxon>
        <taxon>Burkholderiales</taxon>
        <taxon>Alcaligenaceae</taxon>
        <taxon>Pigmentiphaga</taxon>
    </lineage>
</organism>
<dbReference type="GO" id="GO:0051213">
    <property type="term" value="F:dioxygenase activity"/>
    <property type="evidence" value="ECO:0007669"/>
    <property type="project" value="UniProtKB-KW"/>
</dbReference>
<protein>
    <submittedName>
        <fullName evidence="2">Catechol 2,3-dioxygenase-like lactoylglutathione lyase family enzyme</fullName>
    </submittedName>
</protein>
<keyword evidence="2" id="KW-0456">Lyase</keyword>